<dbReference type="NCBIfam" id="NF007739">
    <property type="entry name" value="PRK10419.1"/>
    <property type="match status" value="2"/>
</dbReference>
<evidence type="ECO:0000259" key="10">
    <source>
        <dbReference type="PROSITE" id="PS50893"/>
    </source>
</evidence>
<feature type="domain" description="ABC transporter" evidence="10">
    <location>
        <begin position="274"/>
        <end position="517"/>
    </location>
</feature>
<dbReference type="PANTHER" id="PTHR43297">
    <property type="entry name" value="OLIGOPEPTIDE TRANSPORT ATP-BINDING PROTEIN APPD"/>
    <property type="match status" value="1"/>
</dbReference>
<dbReference type="RefSeq" id="WP_035514704.1">
    <property type="nucleotide sequence ID" value="NZ_KN234750.1"/>
</dbReference>
<dbReference type="EMBL" id="AUVB01000070">
    <property type="protein sequence ID" value="KGE03113.1"/>
    <property type="molecule type" value="Genomic_DNA"/>
</dbReference>
<keyword evidence="3" id="KW-0813">Transport</keyword>
<evidence type="ECO:0000256" key="5">
    <source>
        <dbReference type="ARBA" id="ARBA00022741"/>
    </source>
</evidence>
<dbReference type="InterPro" id="IPR050388">
    <property type="entry name" value="ABC_Ni/Peptide_Import"/>
</dbReference>
<keyword evidence="12" id="KW-1185">Reference proteome</keyword>
<evidence type="ECO:0000256" key="3">
    <source>
        <dbReference type="ARBA" id="ARBA00022448"/>
    </source>
</evidence>
<dbReference type="Pfam" id="PF00005">
    <property type="entry name" value="ABC_tran"/>
    <property type="match status" value="2"/>
</dbReference>
<evidence type="ECO:0000256" key="2">
    <source>
        <dbReference type="ARBA" id="ARBA00005417"/>
    </source>
</evidence>
<dbReference type="NCBIfam" id="NF008453">
    <property type="entry name" value="PRK11308.1"/>
    <property type="match status" value="2"/>
</dbReference>
<accession>A0A095VPV1</accession>
<comment type="subcellular location">
    <subcellularLocation>
        <location evidence="1">Cell inner membrane</location>
        <topology evidence="1">Peripheral membrane protein</topology>
    </subcellularLocation>
</comment>
<dbReference type="GO" id="GO:0016887">
    <property type="term" value="F:ATP hydrolysis activity"/>
    <property type="evidence" value="ECO:0007669"/>
    <property type="project" value="InterPro"/>
</dbReference>
<dbReference type="CDD" id="cd03257">
    <property type="entry name" value="ABC_NikE_OppD_transporters"/>
    <property type="match status" value="2"/>
</dbReference>
<dbReference type="eggNOG" id="COG4172">
    <property type="taxonomic scope" value="Bacteria"/>
</dbReference>
<evidence type="ECO:0000256" key="8">
    <source>
        <dbReference type="ARBA" id="ARBA00038852"/>
    </source>
</evidence>
<comment type="similarity">
    <text evidence="2">Belongs to the ABC transporter superfamily.</text>
</comment>
<dbReference type="GO" id="GO:0005886">
    <property type="term" value="C:plasma membrane"/>
    <property type="evidence" value="ECO:0007669"/>
    <property type="project" value="UniProtKB-SubCell"/>
</dbReference>
<dbReference type="InterPro" id="IPR003439">
    <property type="entry name" value="ABC_transporter-like_ATP-bd"/>
</dbReference>
<dbReference type="InterPro" id="IPR027417">
    <property type="entry name" value="P-loop_NTPase"/>
</dbReference>
<keyword evidence="5" id="KW-0547">Nucleotide-binding</keyword>
<dbReference type="Proteomes" id="UP000029640">
    <property type="component" value="Unassembled WGS sequence"/>
</dbReference>
<dbReference type="GO" id="GO:0015833">
    <property type="term" value="P:peptide transport"/>
    <property type="evidence" value="ECO:0007669"/>
    <property type="project" value="InterPro"/>
</dbReference>
<evidence type="ECO:0000256" key="9">
    <source>
        <dbReference type="ARBA" id="ARBA00047356"/>
    </source>
</evidence>
<reference evidence="11 12" key="1">
    <citation type="journal article" date="2014" name="Genome Announc.">
        <title>Genome Sequence of Gammaproteobacterial Pseudohaliea rubra Type Strain DSM 19751, Isolated from Coastal Seawater of the Mediterranean Sea.</title>
        <authorList>
            <person name="Spring S."/>
            <person name="Fiebig A."/>
            <person name="Riedel T."/>
            <person name="Goker M."/>
            <person name="Klenk H.P."/>
        </authorList>
    </citation>
    <scope>NUCLEOTIDE SEQUENCE [LARGE SCALE GENOMIC DNA]</scope>
    <source>
        <strain evidence="11 12">DSM 19751</strain>
    </source>
</reference>
<dbReference type="OrthoDB" id="9784450at2"/>
<dbReference type="SUPFAM" id="SSF52540">
    <property type="entry name" value="P-loop containing nucleoside triphosphate hydrolases"/>
    <property type="match status" value="2"/>
</dbReference>
<dbReference type="GO" id="GO:0055085">
    <property type="term" value="P:transmembrane transport"/>
    <property type="evidence" value="ECO:0007669"/>
    <property type="project" value="UniProtKB-ARBA"/>
</dbReference>
<dbReference type="PROSITE" id="PS00211">
    <property type="entry name" value="ABC_TRANSPORTER_1"/>
    <property type="match status" value="2"/>
</dbReference>
<evidence type="ECO:0000313" key="12">
    <source>
        <dbReference type="Proteomes" id="UP000029640"/>
    </source>
</evidence>
<sequence length="527" mass="58042">MALLSVDDLKVSFVGRAGVTRAVDGISFTVEKGQITAIIGESGSGKSVACYSLLGLVPMPPGRIDGGRALFEDRDLLAMSERELREVRGRDIAMVFQDPMTCLNPYLRIGEQLIEPLVYHQRVSKDEARKRALELLEEVGIRDPATTIDNYPHEFSGGMRQRVMIAMALINEPKLLIADEPTTALDVTIQAQILRLLADLQKKHDIGVIFISHDLAVVADIADQIAVMEKGRIVEHGNRQKIFHGAEHPYTRKLLAAIPAGSRPAPEANGDVLVDVQRLRTWFGDPAAPVKAVNDVSFSARRGEVLGLVGESGSGKSTIGRSLLRLAPVTGGSICFDGTELTGLEGRALKAMRRRMQMIFQDPFASLNPRMTVYDTLAEPLLLHRIANRRSVEEKVLKLMDDVGLARAFVRKYPHEFSGGQRQRIAIGRALATRPDFVVADEPVSALDVTIQAQILDLMLELGKEYGLTMLFISHDLAVVRHIADRIIVLFRGEIVEEGTGQQLFEAPQEDYTRRLLDSIPGRGLLA</sequence>
<dbReference type="Gene3D" id="3.40.50.300">
    <property type="entry name" value="P-loop containing nucleotide triphosphate hydrolases"/>
    <property type="match status" value="2"/>
</dbReference>
<dbReference type="PANTHER" id="PTHR43297:SF2">
    <property type="entry name" value="DIPEPTIDE TRANSPORT ATP-BINDING PROTEIN DPPD"/>
    <property type="match status" value="1"/>
</dbReference>
<dbReference type="InterPro" id="IPR013563">
    <property type="entry name" value="Oligopep_ABC_C"/>
</dbReference>
<name>A0A095VPV1_9GAMM</name>
<evidence type="ECO:0000256" key="1">
    <source>
        <dbReference type="ARBA" id="ARBA00004417"/>
    </source>
</evidence>
<dbReference type="AlphaFoldDB" id="A0A095VPV1"/>
<comment type="caution">
    <text evidence="11">The sequence shown here is derived from an EMBL/GenBank/DDBJ whole genome shotgun (WGS) entry which is preliminary data.</text>
</comment>
<evidence type="ECO:0000256" key="4">
    <source>
        <dbReference type="ARBA" id="ARBA00022475"/>
    </source>
</evidence>
<dbReference type="SMART" id="SM00382">
    <property type="entry name" value="AAA"/>
    <property type="match status" value="2"/>
</dbReference>
<keyword evidence="6 11" id="KW-0067">ATP-binding</keyword>
<dbReference type="InterPro" id="IPR003593">
    <property type="entry name" value="AAA+_ATPase"/>
</dbReference>
<dbReference type="STRING" id="1265313.HRUBRA_02345"/>
<keyword evidence="7" id="KW-0472">Membrane</keyword>
<comment type="catalytic activity">
    <reaction evidence="9">
        <text>a dipeptide(out) + ATP + H2O = a dipeptide(in) + ADP + phosphate + H(+)</text>
        <dbReference type="Rhea" id="RHEA:23120"/>
        <dbReference type="ChEBI" id="CHEBI:15377"/>
        <dbReference type="ChEBI" id="CHEBI:15378"/>
        <dbReference type="ChEBI" id="CHEBI:30616"/>
        <dbReference type="ChEBI" id="CHEBI:43474"/>
        <dbReference type="ChEBI" id="CHEBI:90799"/>
        <dbReference type="ChEBI" id="CHEBI:456216"/>
        <dbReference type="EC" id="7.4.2.9"/>
    </reaction>
</comment>
<dbReference type="HOGENOM" id="CLU_000604_86_2_6"/>
<dbReference type="FunFam" id="3.40.50.300:FF:000016">
    <property type="entry name" value="Oligopeptide ABC transporter ATP-binding component"/>
    <property type="match status" value="2"/>
</dbReference>
<keyword evidence="4" id="KW-1003">Cell membrane</keyword>
<evidence type="ECO:0000256" key="7">
    <source>
        <dbReference type="ARBA" id="ARBA00023136"/>
    </source>
</evidence>
<organism evidence="11 12">
    <name type="scientific">Pseudohaliea rubra DSM 19751</name>
    <dbReference type="NCBI Taxonomy" id="1265313"/>
    <lineage>
        <taxon>Bacteria</taxon>
        <taxon>Pseudomonadati</taxon>
        <taxon>Pseudomonadota</taxon>
        <taxon>Gammaproteobacteria</taxon>
        <taxon>Cellvibrionales</taxon>
        <taxon>Halieaceae</taxon>
        <taxon>Pseudohaliea</taxon>
    </lineage>
</organism>
<dbReference type="GO" id="GO:0005524">
    <property type="term" value="F:ATP binding"/>
    <property type="evidence" value="ECO:0007669"/>
    <property type="project" value="UniProtKB-KW"/>
</dbReference>
<evidence type="ECO:0000256" key="6">
    <source>
        <dbReference type="ARBA" id="ARBA00022840"/>
    </source>
</evidence>
<dbReference type="Pfam" id="PF08352">
    <property type="entry name" value="oligo_HPY"/>
    <property type="match status" value="2"/>
</dbReference>
<dbReference type="PROSITE" id="PS50893">
    <property type="entry name" value="ABC_TRANSPORTER_2"/>
    <property type="match status" value="2"/>
</dbReference>
<dbReference type="EC" id="7.4.2.9" evidence="8"/>
<evidence type="ECO:0000313" key="11">
    <source>
        <dbReference type="EMBL" id="KGE03113.1"/>
    </source>
</evidence>
<gene>
    <name evidence="11" type="ORF">HRUBRA_02345</name>
</gene>
<proteinExistence type="inferred from homology"/>
<feature type="domain" description="ABC transporter" evidence="10">
    <location>
        <begin position="4"/>
        <end position="255"/>
    </location>
</feature>
<protein>
    <recommendedName>
        <fullName evidence="8">ABC-type dipeptide transporter</fullName>
        <ecNumber evidence="8">7.4.2.9</ecNumber>
    </recommendedName>
</protein>
<dbReference type="InterPro" id="IPR017871">
    <property type="entry name" value="ABC_transporter-like_CS"/>
</dbReference>